<dbReference type="EMBL" id="JACVVK020000212">
    <property type="protein sequence ID" value="KAK7484320.1"/>
    <property type="molecule type" value="Genomic_DNA"/>
</dbReference>
<name>A0ABD0KB84_9CAEN</name>
<organism evidence="1 2">
    <name type="scientific">Batillaria attramentaria</name>
    <dbReference type="NCBI Taxonomy" id="370345"/>
    <lineage>
        <taxon>Eukaryota</taxon>
        <taxon>Metazoa</taxon>
        <taxon>Spiralia</taxon>
        <taxon>Lophotrochozoa</taxon>
        <taxon>Mollusca</taxon>
        <taxon>Gastropoda</taxon>
        <taxon>Caenogastropoda</taxon>
        <taxon>Sorbeoconcha</taxon>
        <taxon>Cerithioidea</taxon>
        <taxon>Batillariidae</taxon>
        <taxon>Batillaria</taxon>
    </lineage>
</organism>
<keyword evidence="2" id="KW-1185">Reference proteome</keyword>
<reference evidence="1 2" key="1">
    <citation type="journal article" date="2023" name="Sci. Data">
        <title>Genome assembly of the Korean intertidal mud-creeper Batillaria attramentaria.</title>
        <authorList>
            <person name="Patra A.K."/>
            <person name="Ho P.T."/>
            <person name="Jun S."/>
            <person name="Lee S.J."/>
            <person name="Kim Y."/>
            <person name="Won Y.J."/>
        </authorList>
    </citation>
    <scope>NUCLEOTIDE SEQUENCE [LARGE SCALE GENOMIC DNA]</scope>
    <source>
        <strain evidence="1">Wonlab-2016</strain>
    </source>
</reference>
<protein>
    <submittedName>
        <fullName evidence="1">Uncharacterized protein</fullName>
    </submittedName>
</protein>
<dbReference type="AlphaFoldDB" id="A0ABD0KB84"/>
<sequence>MMIEVDKACCALTAAPCVECFACGMSGPTVQTLERGYRQTQNITRSVARTDMTPWSFGLAFGRPHALFSWETAERVVAVFTMADDSIART</sequence>
<dbReference type="Proteomes" id="UP001519460">
    <property type="component" value="Unassembled WGS sequence"/>
</dbReference>
<evidence type="ECO:0000313" key="2">
    <source>
        <dbReference type="Proteomes" id="UP001519460"/>
    </source>
</evidence>
<proteinExistence type="predicted"/>
<comment type="caution">
    <text evidence="1">The sequence shown here is derived from an EMBL/GenBank/DDBJ whole genome shotgun (WGS) entry which is preliminary data.</text>
</comment>
<gene>
    <name evidence="1" type="ORF">BaRGS_00024445</name>
</gene>
<evidence type="ECO:0000313" key="1">
    <source>
        <dbReference type="EMBL" id="KAK7484320.1"/>
    </source>
</evidence>
<accession>A0ABD0KB84</accession>